<feature type="domain" description="Enoyl reductase (ER)" evidence="1">
    <location>
        <begin position="8"/>
        <end position="335"/>
    </location>
</feature>
<protein>
    <submittedName>
        <fullName evidence="2">Dehydrogenase</fullName>
    </submittedName>
</protein>
<dbReference type="Gene3D" id="3.40.50.720">
    <property type="entry name" value="NAD(P)-binding Rossmann-like Domain"/>
    <property type="match status" value="1"/>
</dbReference>
<evidence type="ECO:0000259" key="1">
    <source>
        <dbReference type="SMART" id="SM00829"/>
    </source>
</evidence>
<dbReference type="OMA" id="WIEYHEQ"/>
<reference evidence="2 3" key="1">
    <citation type="journal article" date="2012" name="Science">
        <title>The Paleozoic origin of enzymatic lignin decomposition reconstructed from 31 fungal genomes.</title>
        <authorList>
            <person name="Floudas D."/>
            <person name="Binder M."/>
            <person name="Riley R."/>
            <person name="Barry K."/>
            <person name="Blanchette R.A."/>
            <person name="Henrissat B."/>
            <person name="Martinez A.T."/>
            <person name="Otillar R."/>
            <person name="Spatafora J.W."/>
            <person name="Yadav J.S."/>
            <person name="Aerts A."/>
            <person name="Benoit I."/>
            <person name="Boyd A."/>
            <person name="Carlson A."/>
            <person name="Copeland A."/>
            <person name="Coutinho P.M."/>
            <person name="de Vries R.P."/>
            <person name="Ferreira P."/>
            <person name="Findley K."/>
            <person name="Foster B."/>
            <person name="Gaskell J."/>
            <person name="Glotzer D."/>
            <person name="Gorecki P."/>
            <person name="Heitman J."/>
            <person name="Hesse C."/>
            <person name="Hori C."/>
            <person name="Igarashi K."/>
            <person name="Jurgens J.A."/>
            <person name="Kallen N."/>
            <person name="Kersten P."/>
            <person name="Kohler A."/>
            <person name="Kuees U."/>
            <person name="Kumar T.K.A."/>
            <person name="Kuo A."/>
            <person name="LaButti K."/>
            <person name="Larrondo L.F."/>
            <person name="Lindquist E."/>
            <person name="Ling A."/>
            <person name="Lombard V."/>
            <person name="Lucas S."/>
            <person name="Lundell T."/>
            <person name="Martin R."/>
            <person name="McLaughlin D.J."/>
            <person name="Morgenstern I."/>
            <person name="Morin E."/>
            <person name="Murat C."/>
            <person name="Nagy L.G."/>
            <person name="Nolan M."/>
            <person name="Ohm R.A."/>
            <person name="Patyshakuliyeva A."/>
            <person name="Rokas A."/>
            <person name="Ruiz-Duenas F.J."/>
            <person name="Sabat G."/>
            <person name="Salamov A."/>
            <person name="Samejima M."/>
            <person name="Schmutz J."/>
            <person name="Slot J.C."/>
            <person name="St John F."/>
            <person name="Stenlid J."/>
            <person name="Sun H."/>
            <person name="Sun S."/>
            <person name="Syed K."/>
            <person name="Tsang A."/>
            <person name="Wiebenga A."/>
            <person name="Young D."/>
            <person name="Pisabarro A."/>
            <person name="Eastwood D.C."/>
            <person name="Martin F."/>
            <person name="Cullen D."/>
            <person name="Grigoriev I.V."/>
            <person name="Hibbett D.S."/>
        </authorList>
    </citation>
    <scope>NUCLEOTIDE SEQUENCE [LARGE SCALE GENOMIC DNA]</scope>
    <source>
        <strain evidence="2 3">MD-104</strain>
    </source>
</reference>
<dbReference type="Pfam" id="PF00107">
    <property type="entry name" value="ADH_zinc_N"/>
    <property type="match status" value="1"/>
</dbReference>
<dbReference type="PANTHER" id="PTHR45348">
    <property type="entry name" value="HYPOTHETICAL OXIDOREDUCTASE (EUROFUNG)"/>
    <property type="match status" value="1"/>
</dbReference>
<organism evidence="2 3">
    <name type="scientific">Wolfiporia cocos (strain MD-104)</name>
    <name type="common">Brown rot fungus</name>
    <dbReference type="NCBI Taxonomy" id="742152"/>
    <lineage>
        <taxon>Eukaryota</taxon>
        <taxon>Fungi</taxon>
        <taxon>Dikarya</taxon>
        <taxon>Basidiomycota</taxon>
        <taxon>Agaricomycotina</taxon>
        <taxon>Agaricomycetes</taxon>
        <taxon>Polyporales</taxon>
        <taxon>Phaeolaceae</taxon>
        <taxon>Wolfiporia</taxon>
    </lineage>
</organism>
<dbReference type="SUPFAM" id="SSF51735">
    <property type="entry name" value="NAD(P)-binding Rossmann-fold domains"/>
    <property type="match status" value="1"/>
</dbReference>
<dbReference type="SUPFAM" id="SSF50129">
    <property type="entry name" value="GroES-like"/>
    <property type="match status" value="1"/>
</dbReference>
<sequence>MHALVTNGDGTFDLKQVPIPTPGPNDVLVKVAAIAQNPTDWKTALLHQRKGNILGCDFAGTVVGIGSNVEPGLRKIGERIAAIVHGGVSPNGAFAEYVVTDATIAIPIPDDMSFEIAAQLPVACYTTCQCLYQCLNLPTPLEPTKEPIDVLVWSGTSATGQYAVQFAKAAGLRVISTASARNIEFVKSLGADEVFDYADSHTPRKIFAATGGKLRHVVDCISEGRTPNQCSMSLSKEGGTITTLLPYTSRSKGVKTDFVLAYSIFGNPVEFPFVFPASEEHHKNAGQYAKLIAEVIAKIPIKSIPVNIFPNGLLSVADGFEYMKAGKVHAEKITYRIADTPGLSSA</sequence>
<name>A0A2H3IVH0_WOLCO</name>
<gene>
    <name evidence="2" type="ORF">WOLCODRAFT_94046</name>
</gene>
<proteinExistence type="predicted"/>
<dbReference type="STRING" id="742152.A0A2H3IVH0"/>
<dbReference type="AlphaFoldDB" id="A0A2H3IVH0"/>
<dbReference type="GO" id="GO:0016651">
    <property type="term" value="F:oxidoreductase activity, acting on NAD(P)H"/>
    <property type="evidence" value="ECO:0007669"/>
    <property type="project" value="InterPro"/>
</dbReference>
<dbReference type="PANTHER" id="PTHR45348:SF2">
    <property type="entry name" value="ZINC-TYPE ALCOHOL DEHYDROGENASE-LIKE PROTEIN C2E1P3.01"/>
    <property type="match status" value="1"/>
</dbReference>
<dbReference type="InterPro" id="IPR020843">
    <property type="entry name" value="ER"/>
</dbReference>
<dbReference type="Gene3D" id="3.90.180.10">
    <property type="entry name" value="Medium-chain alcohol dehydrogenases, catalytic domain"/>
    <property type="match status" value="1"/>
</dbReference>
<dbReference type="OrthoDB" id="10257049at2759"/>
<evidence type="ECO:0000313" key="3">
    <source>
        <dbReference type="Proteomes" id="UP000218811"/>
    </source>
</evidence>
<evidence type="ECO:0000313" key="2">
    <source>
        <dbReference type="EMBL" id="PCH33721.1"/>
    </source>
</evidence>
<dbReference type="InterPro" id="IPR047122">
    <property type="entry name" value="Trans-enoyl_RdTase-like"/>
</dbReference>
<dbReference type="InterPro" id="IPR013154">
    <property type="entry name" value="ADH-like_N"/>
</dbReference>
<dbReference type="Pfam" id="PF08240">
    <property type="entry name" value="ADH_N"/>
    <property type="match status" value="1"/>
</dbReference>
<dbReference type="EMBL" id="KB467831">
    <property type="protein sequence ID" value="PCH33721.1"/>
    <property type="molecule type" value="Genomic_DNA"/>
</dbReference>
<dbReference type="SMART" id="SM00829">
    <property type="entry name" value="PKS_ER"/>
    <property type="match status" value="1"/>
</dbReference>
<dbReference type="InterPro" id="IPR011032">
    <property type="entry name" value="GroES-like_sf"/>
</dbReference>
<dbReference type="CDD" id="cd08249">
    <property type="entry name" value="enoyl_reductase_like"/>
    <property type="match status" value="1"/>
</dbReference>
<accession>A0A2H3IVH0</accession>
<keyword evidence="3" id="KW-1185">Reference proteome</keyword>
<dbReference type="InterPro" id="IPR036291">
    <property type="entry name" value="NAD(P)-bd_dom_sf"/>
</dbReference>
<dbReference type="Proteomes" id="UP000218811">
    <property type="component" value="Unassembled WGS sequence"/>
</dbReference>
<dbReference type="InterPro" id="IPR013149">
    <property type="entry name" value="ADH-like_C"/>
</dbReference>